<dbReference type="Pfam" id="PF02625">
    <property type="entry name" value="XdhC_CoxI"/>
    <property type="match status" value="1"/>
</dbReference>
<evidence type="ECO:0000256" key="1">
    <source>
        <dbReference type="SAM" id="MobiDB-lite"/>
    </source>
</evidence>
<dbReference type="OrthoDB" id="37898at2157"/>
<dbReference type="PANTHER" id="PTHR30388">
    <property type="entry name" value="ALDEHYDE OXIDOREDUCTASE MOLYBDENUM COFACTOR ASSEMBLY PROTEIN"/>
    <property type="match status" value="1"/>
</dbReference>
<dbReference type="RefSeq" id="WP_124177218.1">
    <property type="nucleotide sequence ID" value="NZ_REFY01000002.1"/>
</dbReference>
<dbReference type="Pfam" id="PF13478">
    <property type="entry name" value="XdhC_C"/>
    <property type="match status" value="1"/>
</dbReference>
<dbReference type="PANTHER" id="PTHR30388:SF6">
    <property type="entry name" value="XANTHINE DEHYDROGENASE SUBUNIT A-RELATED"/>
    <property type="match status" value="1"/>
</dbReference>
<dbReference type="InterPro" id="IPR007029">
    <property type="entry name" value="YHS_dom"/>
</dbReference>
<evidence type="ECO:0000313" key="3">
    <source>
        <dbReference type="EMBL" id="RQG91104.1"/>
    </source>
</evidence>
<protein>
    <submittedName>
        <fullName evidence="3">YHS domain-containing protein</fullName>
    </submittedName>
</protein>
<feature type="domain" description="TRASH" evidence="2">
    <location>
        <begin position="311"/>
        <end position="349"/>
    </location>
</feature>
<keyword evidence="4" id="KW-1185">Reference proteome</keyword>
<dbReference type="SMART" id="SM00746">
    <property type="entry name" value="TRASH"/>
    <property type="match status" value="1"/>
</dbReference>
<dbReference type="InterPro" id="IPR003777">
    <property type="entry name" value="XdhC_CoxI"/>
</dbReference>
<dbReference type="AlphaFoldDB" id="A0A3N6LU82"/>
<dbReference type="Proteomes" id="UP000273828">
    <property type="component" value="Unassembled WGS sequence"/>
</dbReference>
<evidence type="ECO:0000259" key="2">
    <source>
        <dbReference type="SMART" id="SM00746"/>
    </source>
</evidence>
<dbReference type="Gene3D" id="3.40.50.720">
    <property type="entry name" value="NAD(P)-binding Rossmann-like Domain"/>
    <property type="match status" value="1"/>
</dbReference>
<dbReference type="EMBL" id="REFY01000002">
    <property type="protein sequence ID" value="RQG91104.1"/>
    <property type="molecule type" value="Genomic_DNA"/>
</dbReference>
<sequence length="363" mass="38020">MTHDTTPHDESATDAAEGEREDGLESIEDRLVERREPYVRATVVRREPPVSANVGDRAVITADGELRGWIGGASCAQSIVTTEARSVLESGEPQLLGIAPDPERIDRDGLEAFQMTCHSEGVLEVFLESVNTAPDLLIVGDSPVARSLARLASELTFDVTMVSGGGDDGLDGDVPPGTTVRPSTDPDAIVDAIDREPIVVVASMGEFDARGIAAGIMTDALYIGLVASNTRAEEVIERAATVLETDPGAVREAVTNPAGVDVAAYTPAEIAASLLAEIVDVRATVGGATGNYTPADCGAGDGSADREPAIDPVCGMTVVRSDAPATVDHDDVRYYFCCPGCADAFRSDPESYLETTETRVSTP</sequence>
<proteinExistence type="predicted"/>
<dbReference type="Gene3D" id="1.10.620.20">
    <property type="entry name" value="Ribonucleotide Reductase, subunit A"/>
    <property type="match status" value="1"/>
</dbReference>
<feature type="region of interest" description="Disordered" evidence="1">
    <location>
        <begin position="1"/>
        <end position="29"/>
    </location>
</feature>
<name>A0A3N6LU82_9EURY</name>
<dbReference type="InterPro" id="IPR012348">
    <property type="entry name" value="RNR-like"/>
</dbReference>
<dbReference type="InterPro" id="IPR011017">
    <property type="entry name" value="TRASH_dom"/>
</dbReference>
<dbReference type="InterPro" id="IPR009078">
    <property type="entry name" value="Ferritin-like_SF"/>
</dbReference>
<organism evidence="3 4">
    <name type="scientific">Natrarchaeobius halalkaliphilus</name>
    <dbReference type="NCBI Taxonomy" id="1679091"/>
    <lineage>
        <taxon>Archaea</taxon>
        <taxon>Methanobacteriati</taxon>
        <taxon>Methanobacteriota</taxon>
        <taxon>Stenosarchaea group</taxon>
        <taxon>Halobacteria</taxon>
        <taxon>Halobacteriales</taxon>
        <taxon>Natrialbaceae</taxon>
        <taxon>Natrarchaeobius</taxon>
    </lineage>
</organism>
<evidence type="ECO:0000313" key="4">
    <source>
        <dbReference type="Proteomes" id="UP000273828"/>
    </source>
</evidence>
<dbReference type="GO" id="GO:0016491">
    <property type="term" value="F:oxidoreductase activity"/>
    <property type="evidence" value="ECO:0007669"/>
    <property type="project" value="InterPro"/>
</dbReference>
<comment type="caution">
    <text evidence="3">The sequence shown here is derived from an EMBL/GenBank/DDBJ whole genome shotgun (WGS) entry which is preliminary data.</text>
</comment>
<dbReference type="Pfam" id="PF04945">
    <property type="entry name" value="YHS"/>
    <property type="match status" value="1"/>
</dbReference>
<gene>
    <name evidence="3" type="ORF">EA462_03650</name>
</gene>
<dbReference type="SUPFAM" id="SSF47240">
    <property type="entry name" value="Ferritin-like"/>
    <property type="match status" value="1"/>
</dbReference>
<dbReference type="InterPro" id="IPR027051">
    <property type="entry name" value="XdhC_Rossmann_dom"/>
</dbReference>
<dbReference type="InterPro" id="IPR052698">
    <property type="entry name" value="MoCofactor_Util/Proc"/>
</dbReference>
<accession>A0A3N6LU82</accession>
<reference evidence="3 4" key="1">
    <citation type="submission" date="2018-10" db="EMBL/GenBank/DDBJ databases">
        <title>Natrarchaeobius chitinivorans gen. nov., sp. nov., and Natrarchaeobius haloalkaliphilus sp. nov., alkaliphilic, chitin-utilizing haloarchaea from hypersaline alkaline lakes.</title>
        <authorList>
            <person name="Sorokin D.Y."/>
            <person name="Elcheninov A.G."/>
            <person name="Kostrikina N.A."/>
            <person name="Bale N.J."/>
            <person name="Sinninghe Damste J.S."/>
            <person name="Khijniak T.V."/>
            <person name="Kublanov I.V."/>
            <person name="Toshchakov S.V."/>
        </authorList>
    </citation>
    <scope>NUCLEOTIDE SEQUENCE [LARGE SCALE GENOMIC DNA]</scope>
    <source>
        <strain evidence="3 4">AArcht-Sl</strain>
    </source>
</reference>